<dbReference type="EMBL" id="MCFG01000963">
    <property type="protein sequence ID" value="ORX35508.1"/>
    <property type="molecule type" value="Genomic_DNA"/>
</dbReference>
<accession>A0A1Y1UBT6</accession>
<proteinExistence type="predicted"/>
<reference evidence="2 3" key="1">
    <citation type="submission" date="2016-08" db="EMBL/GenBank/DDBJ databases">
        <title>A Parts List for Fungal Cellulosomes Revealed by Comparative Genomics.</title>
        <authorList>
            <consortium name="DOE Joint Genome Institute"/>
            <person name="Haitjema C.H."/>
            <person name="Gilmore S.P."/>
            <person name="Henske J.K."/>
            <person name="Solomon K.V."/>
            <person name="De Groot R."/>
            <person name="Kuo A."/>
            <person name="Mondo S.J."/>
            <person name="Salamov A.A."/>
            <person name="Labutti K."/>
            <person name="Zhao Z."/>
            <person name="Chiniquy J."/>
            <person name="Barry K."/>
            <person name="Brewer H.M."/>
            <person name="Purvine S.O."/>
            <person name="Wright A.T."/>
            <person name="Boxma B."/>
            <person name="Van Alen T."/>
            <person name="Hackstein J.H."/>
            <person name="Baker S.E."/>
            <person name="Grigoriev I.V."/>
            <person name="O'Malley M.A."/>
        </authorList>
    </citation>
    <scope>NUCLEOTIDE SEQUENCE [LARGE SCALE GENOMIC DNA]</scope>
    <source>
        <strain evidence="2 3">S4</strain>
    </source>
</reference>
<keyword evidence="1" id="KW-0732">Signal</keyword>
<evidence type="ECO:0000313" key="2">
    <source>
        <dbReference type="EMBL" id="ORX35508.1"/>
    </source>
</evidence>
<feature type="chain" id="PRO_5013141389" description="RNI-like protein" evidence="1">
    <location>
        <begin position="22"/>
        <end position="187"/>
    </location>
</feature>
<gene>
    <name evidence="2" type="ORF">BCR32DRAFT_252079</name>
</gene>
<dbReference type="OrthoDB" id="10529107at2759"/>
<name>A0A1Y1UBT6_9FUNG</name>
<protein>
    <recommendedName>
        <fullName evidence="4">RNI-like protein</fullName>
    </recommendedName>
</protein>
<reference evidence="2 3" key="2">
    <citation type="submission" date="2016-08" db="EMBL/GenBank/DDBJ databases">
        <title>Pervasive Adenine N6-methylation of Active Genes in Fungi.</title>
        <authorList>
            <consortium name="DOE Joint Genome Institute"/>
            <person name="Mondo S.J."/>
            <person name="Dannebaum R.O."/>
            <person name="Kuo R.C."/>
            <person name="Labutti K."/>
            <person name="Haridas S."/>
            <person name="Kuo A."/>
            <person name="Salamov A."/>
            <person name="Ahrendt S.R."/>
            <person name="Lipzen A."/>
            <person name="Sullivan W."/>
            <person name="Andreopoulos W.B."/>
            <person name="Clum A."/>
            <person name="Lindquist E."/>
            <person name="Daum C."/>
            <person name="Ramamoorthy G.K."/>
            <person name="Gryganskyi A."/>
            <person name="Culley D."/>
            <person name="Magnuson J.K."/>
            <person name="James T.Y."/>
            <person name="O'Malley M.A."/>
            <person name="Stajich J.E."/>
            <person name="Spatafora J.W."/>
            <person name="Visel A."/>
            <person name="Grigoriev I.V."/>
        </authorList>
    </citation>
    <scope>NUCLEOTIDE SEQUENCE [LARGE SCALE GENOMIC DNA]</scope>
    <source>
        <strain evidence="2 3">S4</strain>
    </source>
</reference>
<sequence length="187" mass="21940">MNLKFVLKILSFLQLIAFVFAEKTNDCNDIKTYFEKKKNDGKNSYEDVILKCAMNDQGNVIDLTVYNYYLQEEDVNKILSYSTIKVLTYYVKFNLKTIKNTSNSEIIEHPGYSKFPTIITNLSELETLNFYYDRTYYTKFLANREKIHIETGSLKLSKKLKELTFSQVDFTNQNMEELSTLTNLESL</sequence>
<comment type="caution">
    <text evidence="2">The sequence shown here is derived from an EMBL/GenBank/DDBJ whole genome shotgun (WGS) entry which is preliminary data.</text>
</comment>
<evidence type="ECO:0000256" key="1">
    <source>
        <dbReference type="SAM" id="SignalP"/>
    </source>
</evidence>
<dbReference type="AlphaFoldDB" id="A0A1Y1UBT6"/>
<evidence type="ECO:0008006" key="4">
    <source>
        <dbReference type="Google" id="ProtNLM"/>
    </source>
</evidence>
<dbReference type="Proteomes" id="UP000193944">
    <property type="component" value="Unassembled WGS sequence"/>
</dbReference>
<feature type="signal peptide" evidence="1">
    <location>
        <begin position="1"/>
        <end position="21"/>
    </location>
</feature>
<keyword evidence="3" id="KW-1185">Reference proteome</keyword>
<dbReference type="SUPFAM" id="SSF52047">
    <property type="entry name" value="RNI-like"/>
    <property type="match status" value="1"/>
</dbReference>
<evidence type="ECO:0000313" key="3">
    <source>
        <dbReference type="Proteomes" id="UP000193944"/>
    </source>
</evidence>
<organism evidence="2 3">
    <name type="scientific">Anaeromyces robustus</name>
    <dbReference type="NCBI Taxonomy" id="1754192"/>
    <lineage>
        <taxon>Eukaryota</taxon>
        <taxon>Fungi</taxon>
        <taxon>Fungi incertae sedis</taxon>
        <taxon>Chytridiomycota</taxon>
        <taxon>Chytridiomycota incertae sedis</taxon>
        <taxon>Neocallimastigomycetes</taxon>
        <taxon>Neocallimastigales</taxon>
        <taxon>Neocallimastigaceae</taxon>
        <taxon>Anaeromyces</taxon>
    </lineage>
</organism>